<keyword evidence="2" id="KW-1185">Reference proteome</keyword>
<accession>A0AAN7PD07</accession>
<evidence type="ECO:0000313" key="1">
    <source>
        <dbReference type="EMBL" id="KAK4885880.1"/>
    </source>
</evidence>
<name>A0AAN7PD07_9COLE</name>
<proteinExistence type="predicted"/>
<protein>
    <submittedName>
        <fullName evidence="1">Uncharacterized protein</fullName>
    </submittedName>
</protein>
<organism evidence="1 2">
    <name type="scientific">Aquatica leii</name>
    <dbReference type="NCBI Taxonomy" id="1421715"/>
    <lineage>
        <taxon>Eukaryota</taxon>
        <taxon>Metazoa</taxon>
        <taxon>Ecdysozoa</taxon>
        <taxon>Arthropoda</taxon>
        <taxon>Hexapoda</taxon>
        <taxon>Insecta</taxon>
        <taxon>Pterygota</taxon>
        <taxon>Neoptera</taxon>
        <taxon>Endopterygota</taxon>
        <taxon>Coleoptera</taxon>
        <taxon>Polyphaga</taxon>
        <taxon>Elateriformia</taxon>
        <taxon>Elateroidea</taxon>
        <taxon>Lampyridae</taxon>
        <taxon>Luciolinae</taxon>
        <taxon>Aquatica</taxon>
    </lineage>
</organism>
<reference evidence="2" key="1">
    <citation type="submission" date="2023-01" db="EMBL/GenBank/DDBJ databases">
        <title>Key to firefly adult light organ development and bioluminescence: homeobox transcription factors regulate luciferase expression and transportation to peroxisome.</title>
        <authorList>
            <person name="Fu X."/>
        </authorList>
    </citation>
    <scope>NUCLEOTIDE SEQUENCE [LARGE SCALE GENOMIC DNA]</scope>
</reference>
<dbReference type="EMBL" id="JARPUR010000001">
    <property type="protein sequence ID" value="KAK4885880.1"/>
    <property type="molecule type" value="Genomic_DNA"/>
</dbReference>
<gene>
    <name evidence="1" type="ORF">RN001_002151</name>
</gene>
<evidence type="ECO:0000313" key="2">
    <source>
        <dbReference type="Proteomes" id="UP001353858"/>
    </source>
</evidence>
<dbReference type="Proteomes" id="UP001353858">
    <property type="component" value="Unassembled WGS sequence"/>
</dbReference>
<dbReference type="AlphaFoldDB" id="A0AAN7PD07"/>
<sequence>MPLTELQVVQLDVPKPKINIISVQVISSGDCQPLSTSSFAVELVLSTSPPSVSCVEIPTSPPHYQSLIKISYQR</sequence>
<comment type="caution">
    <text evidence="1">The sequence shown here is derived from an EMBL/GenBank/DDBJ whole genome shotgun (WGS) entry which is preliminary data.</text>
</comment>